<dbReference type="Gene3D" id="1.10.3810.10">
    <property type="entry name" value="Biosynthetic peptidoglycan transglycosylase-like"/>
    <property type="match status" value="1"/>
</dbReference>
<sequence length="207" mass="24842">MKYFRRFFIITVTIFIVFLLYLEFGGMFILKTNDKRTITFYIRSSEKIPNNFSNFYNTVYPNSLSANSWSYMFDILTNPQAPRKECPCNQMSYKILPTLEIKHTKRINYFMNQFIVARFIENRFSQKECLQFNFSSFNFLENRKGLSEVSQSLFKKDAEDLKPMEMAEILALYEAPLKHNRSRNPQKAKERTEHFYHVYLNNSKIKN</sequence>
<dbReference type="EMBL" id="QNVU01000003">
    <property type="protein sequence ID" value="REC52604.1"/>
    <property type="molecule type" value="Genomic_DNA"/>
</dbReference>
<keyword evidence="1" id="KW-1133">Transmembrane helix</keyword>
<dbReference type="InterPro" id="IPR023346">
    <property type="entry name" value="Lysozyme-like_dom_sf"/>
</dbReference>
<dbReference type="AlphaFoldDB" id="A0A3D9BGE9"/>
<evidence type="ECO:0000256" key="1">
    <source>
        <dbReference type="SAM" id="Phobius"/>
    </source>
</evidence>
<protein>
    <recommendedName>
        <fullName evidence="2">Glycosyl transferase family 51 domain-containing protein</fullName>
    </recommendedName>
</protein>
<comment type="caution">
    <text evidence="3">The sequence shown here is derived from an EMBL/GenBank/DDBJ whole genome shotgun (WGS) entry which is preliminary data.</text>
</comment>
<accession>A0A3D9BGE9</accession>
<evidence type="ECO:0000313" key="3">
    <source>
        <dbReference type="EMBL" id="REC52604.1"/>
    </source>
</evidence>
<feature type="transmembrane region" description="Helical" evidence="1">
    <location>
        <begin position="7"/>
        <end position="30"/>
    </location>
</feature>
<keyword evidence="4" id="KW-1185">Reference proteome</keyword>
<dbReference type="Pfam" id="PF00912">
    <property type="entry name" value="Transgly"/>
    <property type="match status" value="1"/>
</dbReference>
<organism evidence="3 4">
    <name type="scientific">Candidatus Chryseobacterium massiliense</name>
    <dbReference type="NCBI Taxonomy" id="204089"/>
    <lineage>
        <taxon>Bacteria</taxon>
        <taxon>Pseudomonadati</taxon>
        <taxon>Bacteroidota</taxon>
        <taxon>Flavobacteriia</taxon>
        <taxon>Flavobacteriales</taxon>
        <taxon>Weeksellaceae</taxon>
        <taxon>Chryseobacterium group</taxon>
        <taxon>Chryseobacterium</taxon>
    </lineage>
</organism>
<dbReference type="Proteomes" id="UP000256924">
    <property type="component" value="Unassembled WGS sequence"/>
</dbReference>
<proteinExistence type="predicted"/>
<dbReference type="SUPFAM" id="SSF53955">
    <property type="entry name" value="Lysozyme-like"/>
    <property type="match status" value="1"/>
</dbReference>
<evidence type="ECO:0000313" key="4">
    <source>
        <dbReference type="Proteomes" id="UP000256924"/>
    </source>
</evidence>
<reference evidence="3 4" key="1">
    <citation type="journal article" date="2004" name="Emerg. Infect. Dis.">
        <title>Amoebae-resisting bacteria isolated from human nasal swabs by amoebal coculture.</title>
        <authorList>
            <person name="Greub G."/>
            <person name="La Scola B."/>
            <person name="Raoult D."/>
        </authorList>
    </citation>
    <scope>NUCLEOTIDE SEQUENCE [LARGE SCALE GENOMIC DNA]</scope>
    <source>
        <strain evidence="3 4">CCUG 51329</strain>
    </source>
</reference>
<evidence type="ECO:0000259" key="2">
    <source>
        <dbReference type="Pfam" id="PF00912"/>
    </source>
</evidence>
<dbReference type="InterPro" id="IPR036950">
    <property type="entry name" value="PBP_transglycosylase"/>
</dbReference>
<name>A0A3D9BGE9_9FLAO</name>
<keyword evidence="1" id="KW-0472">Membrane</keyword>
<keyword evidence="1" id="KW-0812">Transmembrane</keyword>
<feature type="domain" description="Glycosyl transferase family 51" evidence="2">
    <location>
        <begin position="105"/>
        <end position="194"/>
    </location>
</feature>
<dbReference type="InterPro" id="IPR001264">
    <property type="entry name" value="Glyco_trans_51"/>
</dbReference>
<gene>
    <name evidence="3" type="ORF">DRF68_02450</name>
</gene>